<sequence>MIERTTDLETCRAIRHAVFVTEQSVPEAEEWDGRDGEAIHLLARDASGAAVGTARILVQGATGKIGRVAVLRSARGTGIGAALIRAALAELRALPGLTRAKLGAQTHAIGFYEKLGFAAYGPEYDDAGIPHRDMARDLE</sequence>
<evidence type="ECO:0000256" key="2">
    <source>
        <dbReference type="ARBA" id="ARBA00023315"/>
    </source>
</evidence>
<evidence type="ECO:0000313" key="4">
    <source>
        <dbReference type="EMBL" id="SIQ06216.1"/>
    </source>
</evidence>
<protein>
    <submittedName>
        <fullName evidence="4">ElaA protein</fullName>
    </submittedName>
</protein>
<dbReference type="Gene3D" id="3.40.630.30">
    <property type="match status" value="1"/>
</dbReference>
<feature type="domain" description="N-acetyltransferase" evidence="3">
    <location>
        <begin position="1"/>
        <end position="139"/>
    </location>
</feature>
<dbReference type="AlphaFoldDB" id="A0A1N6PPH9"/>
<reference evidence="4 5" key="1">
    <citation type="submission" date="2017-01" db="EMBL/GenBank/DDBJ databases">
        <authorList>
            <person name="Varghese N."/>
            <person name="Submissions S."/>
        </authorList>
    </citation>
    <scope>NUCLEOTIDE SEQUENCE [LARGE SCALE GENOMIC DNA]</scope>
    <source>
        <strain evidence="4 5">ATCC 700171</strain>
    </source>
</reference>
<dbReference type="InterPro" id="IPR050832">
    <property type="entry name" value="Bact_Acetyltransf"/>
</dbReference>
<name>A0A1N6PPH9_9RHOB</name>
<keyword evidence="1" id="KW-0808">Transferase</keyword>
<keyword evidence="2" id="KW-0012">Acyltransferase</keyword>
<dbReference type="PROSITE" id="PS51186">
    <property type="entry name" value="GNAT"/>
    <property type="match status" value="1"/>
</dbReference>
<dbReference type="Pfam" id="PF13673">
    <property type="entry name" value="Acetyltransf_10"/>
    <property type="match status" value="1"/>
</dbReference>
<dbReference type="GO" id="GO:0016747">
    <property type="term" value="F:acyltransferase activity, transferring groups other than amino-acyl groups"/>
    <property type="evidence" value="ECO:0007669"/>
    <property type="project" value="InterPro"/>
</dbReference>
<accession>A0A1N6PPH9</accession>
<dbReference type="InterPro" id="IPR000182">
    <property type="entry name" value="GNAT_dom"/>
</dbReference>
<gene>
    <name evidence="4" type="ORF">SAMN05421641_103105</name>
</gene>
<organism evidence="4 5">
    <name type="scientific">Paracoccus thiocyanatus</name>
    <dbReference type="NCBI Taxonomy" id="34006"/>
    <lineage>
        <taxon>Bacteria</taxon>
        <taxon>Pseudomonadati</taxon>
        <taxon>Pseudomonadota</taxon>
        <taxon>Alphaproteobacteria</taxon>
        <taxon>Rhodobacterales</taxon>
        <taxon>Paracoccaceae</taxon>
        <taxon>Paracoccus</taxon>
    </lineage>
</organism>
<dbReference type="InterPro" id="IPR016181">
    <property type="entry name" value="Acyl_CoA_acyltransferase"/>
</dbReference>
<evidence type="ECO:0000313" key="5">
    <source>
        <dbReference type="Proteomes" id="UP000323956"/>
    </source>
</evidence>
<evidence type="ECO:0000256" key="1">
    <source>
        <dbReference type="ARBA" id="ARBA00022679"/>
    </source>
</evidence>
<dbReference type="OrthoDB" id="9796171at2"/>
<dbReference type="EMBL" id="FTMK01000003">
    <property type="protein sequence ID" value="SIQ06216.1"/>
    <property type="molecule type" value="Genomic_DNA"/>
</dbReference>
<dbReference type="PANTHER" id="PTHR43877:SF2">
    <property type="entry name" value="AMINOALKYLPHOSPHONATE N-ACETYLTRANSFERASE-RELATED"/>
    <property type="match status" value="1"/>
</dbReference>
<dbReference type="RefSeq" id="WP_149764391.1">
    <property type="nucleotide sequence ID" value="NZ_FTMK01000003.1"/>
</dbReference>
<proteinExistence type="predicted"/>
<evidence type="ECO:0000259" key="3">
    <source>
        <dbReference type="PROSITE" id="PS51186"/>
    </source>
</evidence>
<dbReference type="Proteomes" id="UP000323956">
    <property type="component" value="Unassembled WGS sequence"/>
</dbReference>
<dbReference type="PANTHER" id="PTHR43877">
    <property type="entry name" value="AMINOALKYLPHOSPHONATE N-ACETYLTRANSFERASE-RELATED-RELATED"/>
    <property type="match status" value="1"/>
</dbReference>
<dbReference type="CDD" id="cd04301">
    <property type="entry name" value="NAT_SF"/>
    <property type="match status" value="1"/>
</dbReference>
<dbReference type="SUPFAM" id="SSF55729">
    <property type="entry name" value="Acyl-CoA N-acyltransferases (Nat)"/>
    <property type="match status" value="1"/>
</dbReference>